<dbReference type="GO" id="GO:0006310">
    <property type="term" value="P:DNA recombination"/>
    <property type="evidence" value="ECO:0007669"/>
    <property type="project" value="UniProtKB-KW"/>
</dbReference>
<evidence type="ECO:0000313" key="7">
    <source>
        <dbReference type="Proteomes" id="UP000256919"/>
    </source>
</evidence>
<comment type="caution">
    <text evidence="6">The sequence shown here is derived from an EMBL/GenBank/DDBJ whole genome shotgun (WGS) entry which is preliminary data.</text>
</comment>
<gene>
    <name evidence="6" type="ORF">DFQ09_10311</name>
</gene>
<evidence type="ECO:0000259" key="5">
    <source>
        <dbReference type="PROSITE" id="PS51900"/>
    </source>
</evidence>
<keyword evidence="7" id="KW-1185">Reference proteome</keyword>
<evidence type="ECO:0000256" key="1">
    <source>
        <dbReference type="ARBA" id="ARBA00022908"/>
    </source>
</evidence>
<protein>
    <submittedName>
        <fullName evidence="6">Phage integrase family protein</fullName>
    </submittedName>
</protein>
<evidence type="ECO:0000313" key="6">
    <source>
        <dbReference type="EMBL" id="REE24707.1"/>
    </source>
</evidence>
<proteinExistence type="predicted"/>
<dbReference type="InterPro" id="IPR010998">
    <property type="entry name" value="Integrase_recombinase_N"/>
</dbReference>
<feature type="domain" description="Core-binding (CB)" evidence="5">
    <location>
        <begin position="113"/>
        <end position="198"/>
    </location>
</feature>
<dbReference type="RefSeq" id="WP_115809000.1">
    <property type="nucleotide sequence ID" value="NZ_QREI01000003.1"/>
</dbReference>
<dbReference type="AlphaFoldDB" id="A0A3D9MZC5"/>
<dbReference type="Pfam" id="PF13102">
    <property type="entry name" value="Phage_int_SAM_5"/>
    <property type="match status" value="1"/>
</dbReference>
<accession>A0A3D9MZC5</accession>
<dbReference type="EMBL" id="QREI01000003">
    <property type="protein sequence ID" value="REE24707.1"/>
    <property type="molecule type" value="Genomic_DNA"/>
</dbReference>
<dbReference type="SUPFAM" id="SSF56349">
    <property type="entry name" value="DNA breaking-rejoining enzymes"/>
    <property type="match status" value="1"/>
</dbReference>
<evidence type="ECO:0000256" key="2">
    <source>
        <dbReference type="ARBA" id="ARBA00023125"/>
    </source>
</evidence>
<dbReference type="Gene3D" id="1.10.443.10">
    <property type="entry name" value="Intergrase catalytic core"/>
    <property type="match status" value="1"/>
</dbReference>
<dbReference type="InterPro" id="IPR044068">
    <property type="entry name" value="CB"/>
</dbReference>
<sequence>MATVNFLYRSKKAKAPLNLRLLFRYQNKDYVLGGKSKLVVSNYYWTKIHKSNPRDIKLKNEQTEVLKELNNIESFLVNAYNGHHDKSILDKNWIKQQLNFYYNINDKENAIPKDLVSFIDYFIEERKHEVKPASIKKFKVIKNKMIRFENYLGKTILLNKINNDFKIEFAEYYRSENYSVNTAQRELVFIKTFCKYAKRKGLEVNPETEYLKLPKEEVPKVYLNFQELRQIEDAKLEHDYLINARDWLIISCYTGQRVSDFMRFNKSMIREESSKLLLEFKQVKTGKLMTIPLLPKVIEILEKRKGDFPRRISDQKYNDYIKIVGREAKLFDIINGKMQINIADDDNEKSKMRNVYGSYEKYKLISSHIGRRSFASNYYGKIPTTFLIYITGHSTENMFLNYIGKSNKDMALEMANMFDKIG</sequence>
<organism evidence="6 7">
    <name type="scientific">Winogradskyella pacifica</name>
    <dbReference type="NCBI Taxonomy" id="664642"/>
    <lineage>
        <taxon>Bacteria</taxon>
        <taxon>Pseudomonadati</taxon>
        <taxon>Bacteroidota</taxon>
        <taxon>Flavobacteriia</taxon>
        <taxon>Flavobacteriales</taxon>
        <taxon>Flavobacteriaceae</taxon>
        <taxon>Winogradskyella</taxon>
    </lineage>
</organism>
<dbReference type="GO" id="GO:0015074">
    <property type="term" value="P:DNA integration"/>
    <property type="evidence" value="ECO:0007669"/>
    <property type="project" value="UniProtKB-KW"/>
</dbReference>
<dbReference type="GO" id="GO:0003677">
    <property type="term" value="F:DNA binding"/>
    <property type="evidence" value="ECO:0007669"/>
    <property type="project" value="UniProtKB-UniRule"/>
</dbReference>
<reference evidence="6 7" key="1">
    <citation type="submission" date="2018-07" db="EMBL/GenBank/DDBJ databases">
        <title>Genomic Encyclopedia of Type Strains, Phase III (KMG-III): the genomes of soil and plant-associated and newly described type strains.</title>
        <authorList>
            <person name="Whitman W."/>
        </authorList>
    </citation>
    <scope>NUCLEOTIDE SEQUENCE [LARGE SCALE GENOMIC DNA]</scope>
    <source>
        <strain evidence="6 7">CECT 7948</strain>
    </source>
</reference>
<dbReference type="OrthoDB" id="892893at2"/>
<name>A0A3D9MZC5_9FLAO</name>
<keyword evidence="2 4" id="KW-0238">DNA-binding</keyword>
<dbReference type="InterPro" id="IPR011010">
    <property type="entry name" value="DNA_brk_join_enz"/>
</dbReference>
<evidence type="ECO:0000256" key="3">
    <source>
        <dbReference type="ARBA" id="ARBA00023172"/>
    </source>
</evidence>
<dbReference type="PROSITE" id="PS51900">
    <property type="entry name" value="CB"/>
    <property type="match status" value="1"/>
</dbReference>
<dbReference type="InterPro" id="IPR025269">
    <property type="entry name" value="SAM-like_dom"/>
</dbReference>
<dbReference type="Gene3D" id="1.10.150.130">
    <property type="match status" value="1"/>
</dbReference>
<evidence type="ECO:0000256" key="4">
    <source>
        <dbReference type="PROSITE-ProRule" id="PRU01248"/>
    </source>
</evidence>
<dbReference type="InterPro" id="IPR013762">
    <property type="entry name" value="Integrase-like_cat_sf"/>
</dbReference>
<keyword evidence="1" id="KW-0229">DNA integration</keyword>
<keyword evidence="3" id="KW-0233">DNA recombination</keyword>
<dbReference type="Proteomes" id="UP000256919">
    <property type="component" value="Unassembled WGS sequence"/>
</dbReference>